<dbReference type="Proteomes" id="UP001265746">
    <property type="component" value="Unassembled WGS sequence"/>
</dbReference>
<evidence type="ECO:0000313" key="4">
    <source>
        <dbReference type="Proteomes" id="UP001265746"/>
    </source>
</evidence>
<dbReference type="PANTHER" id="PTHR46007:SF8">
    <property type="entry name" value="C2H2-TYPE DOMAIN-CONTAINING PROTEIN"/>
    <property type="match status" value="1"/>
</dbReference>
<dbReference type="GO" id="GO:0016592">
    <property type="term" value="C:mediator complex"/>
    <property type="evidence" value="ECO:0007669"/>
    <property type="project" value="TreeGrafter"/>
</dbReference>
<feature type="region of interest" description="Disordered" evidence="2">
    <location>
        <begin position="1"/>
        <end position="43"/>
    </location>
</feature>
<feature type="compositionally biased region" description="Polar residues" evidence="2">
    <location>
        <begin position="295"/>
        <end position="305"/>
    </location>
</feature>
<dbReference type="GO" id="GO:0003713">
    <property type="term" value="F:transcription coactivator activity"/>
    <property type="evidence" value="ECO:0007669"/>
    <property type="project" value="TreeGrafter"/>
</dbReference>
<keyword evidence="1" id="KW-0539">Nucleus</keyword>
<sequence length="581" mass="64035">MAHPEPLATDQHHKRKRDSDDNGQQSHDRIPQPPPPQSGNGAHINYLARSNSTRLRLIQGDGEVFSDVLGLIGDYEGVLSRHESLAANLGAKLTGPRLVKAMEGLFEGTITATRRDPYNSDTVTWLDIVQFAKASPSEFTLTSSPDRGRYCSFYLKGNQVEITEDDWRLIMSGTLDRFNLAPLQPLEEDENSELATLEIMEQRLQVLIKKADEVARKARQLNYHLSGRKAAINSRRTVRSPTTHHAGFQPVNHPQAVPRSNSTYDLHADLLQQFTSQSQPGSARIPAQNSVSLPTTPVIQQQGPPISSVKLPIQPIHTQSGRPSPGASEQSQSQPQQQHQQQQQQQQQQRSSTIQSDDPSDTHRSLVTARIEKLTKGDTIYPPCDRCRRLRVQCVKHLTACQGCTKKHAKCGWKTISEDELNWLKREVGNGASGVTSGGEGDGTEGDDTSGRSGGGYSPDPPSLPPINTTATAAPSSSGYGDRPLGNETRAFAPVNHSNSVGGTGDTRTKERSSVTDFGLRDHRPSSSQADHRVDHYRLSHMANVALSADAREQQHQQHQHHQQQNHSQRVMLRGNSVPRE</sequence>
<dbReference type="PANTHER" id="PTHR46007">
    <property type="entry name" value="MEDIATOR OF RNA POLYMERASE II TRANSCRIPTION SUBUNIT 12"/>
    <property type="match status" value="1"/>
</dbReference>
<protein>
    <recommendedName>
        <fullName evidence="5">Zn(2)-C6 fungal-type domain-containing protein</fullName>
    </recommendedName>
</protein>
<evidence type="ECO:0000256" key="2">
    <source>
        <dbReference type="SAM" id="MobiDB-lite"/>
    </source>
</evidence>
<feature type="compositionally biased region" description="Basic and acidic residues" evidence="2">
    <location>
        <begin position="507"/>
        <end position="538"/>
    </location>
</feature>
<reference evidence="3" key="1">
    <citation type="submission" date="2023-06" db="EMBL/GenBank/DDBJ databases">
        <authorList>
            <person name="Noh H."/>
        </authorList>
    </citation>
    <scope>NUCLEOTIDE SEQUENCE</scope>
    <source>
        <strain evidence="3">DUCC20226</strain>
    </source>
</reference>
<feature type="compositionally biased region" description="Polar residues" evidence="2">
    <location>
        <begin position="466"/>
        <end position="479"/>
    </location>
</feature>
<feature type="compositionally biased region" description="Low complexity" evidence="2">
    <location>
        <begin position="328"/>
        <end position="356"/>
    </location>
</feature>
<gene>
    <name evidence="3" type="ORF">N8I77_010441</name>
</gene>
<name>A0AAD9S6X6_PHOAM</name>
<accession>A0AAD9S6X6</accession>
<organism evidence="3 4">
    <name type="scientific">Phomopsis amygdali</name>
    <name type="common">Fusicoccum amygdali</name>
    <dbReference type="NCBI Taxonomy" id="1214568"/>
    <lineage>
        <taxon>Eukaryota</taxon>
        <taxon>Fungi</taxon>
        <taxon>Dikarya</taxon>
        <taxon>Ascomycota</taxon>
        <taxon>Pezizomycotina</taxon>
        <taxon>Sordariomycetes</taxon>
        <taxon>Sordariomycetidae</taxon>
        <taxon>Diaporthales</taxon>
        <taxon>Diaporthaceae</taxon>
        <taxon>Diaporthe</taxon>
    </lineage>
</organism>
<evidence type="ECO:0000256" key="1">
    <source>
        <dbReference type="ARBA" id="ARBA00023242"/>
    </source>
</evidence>
<evidence type="ECO:0000313" key="3">
    <source>
        <dbReference type="EMBL" id="KAK2600947.1"/>
    </source>
</evidence>
<dbReference type="CDD" id="cd00067">
    <property type="entry name" value="GAL4"/>
    <property type="match status" value="1"/>
</dbReference>
<feature type="region of interest" description="Disordered" evidence="2">
    <location>
        <begin position="429"/>
        <end position="581"/>
    </location>
</feature>
<comment type="caution">
    <text evidence="3">The sequence shown here is derived from an EMBL/GenBank/DDBJ whole genome shotgun (WGS) entry which is preliminary data.</text>
</comment>
<dbReference type="InterPro" id="IPR051647">
    <property type="entry name" value="Mediator_comp_sub12"/>
</dbReference>
<feature type="region of interest" description="Disordered" evidence="2">
    <location>
        <begin position="232"/>
        <end position="261"/>
    </location>
</feature>
<dbReference type="GO" id="GO:0045944">
    <property type="term" value="P:positive regulation of transcription by RNA polymerase II"/>
    <property type="evidence" value="ECO:0007669"/>
    <property type="project" value="TreeGrafter"/>
</dbReference>
<keyword evidence="4" id="KW-1185">Reference proteome</keyword>
<proteinExistence type="predicted"/>
<dbReference type="GO" id="GO:0000981">
    <property type="term" value="F:DNA-binding transcription factor activity, RNA polymerase II-specific"/>
    <property type="evidence" value="ECO:0007669"/>
    <property type="project" value="InterPro"/>
</dbReference>
<dbReference type="GO" id="GO:0008270">
    <property type="term" value="F:zinc ion binding"/>
    <property type="evidence" value="ECO:0007669"/>
    <property type="project" value="InterPro"/>
</dbReference>
<evidence type="ECO:0008006" key="5">
    <source>
        <dbReference type="Google" id="ProtNLM"/>
    </source>
</evidence>
<feature type="region of interest" description="Disordered" evidence="2">
    <location>
        <begin position="295"/>
        <end position="365"/>
    </location>
</feature>
<dbReference type="AlphaFoldDB" id="A0AAD9S6X6"/>
<dbReference type="EMBL" id="JAUJFL010000006">
    <property type="protein sequence ID" value="KAK2600947.1"/>
    <property type="molecule type" value="Genomic_DNA"/>
</dbReference>
<dbReference type="InterPro" id="IPR001138">
    <property type="entry name" value="Zn2Cys6_DnaBD"/>
</dbReference>